<protein>
    <submittedName>
        <fullName evidence="2">Metallopeptidase family M24</fullName>
    </submittedName>
</protein>
<sequence length="264" mass="29560">MEAAAKQAVGSKYVLESMKYAQRRTWDVVEQLAQRIQPGMLESEATAECKNVLNELGMDRIWHPVLVRFGENTLKTFKQQSDGDPRLKDDDIFFVDLGVVWDQHEGDAGATFVVGHDAEMKACADAAKTVFDEVEHHWRSTRAGGKALYDFAAERAAALGWRLNLDIKGHRVSDFPHAIYKAGNLGDFADCPDAGLWILEIQLAHPTRPFGSFYEDYWSDRARYAKPPYDRQSGIPATAGFSVVASSKQNAVPVPSRSSRRIWL</sequence>
<gene>
    <name evidence="2" type="ORF">SAMN05192563_101397</name>
</gene>
<dbReference type="SUPFAM" id="SSF55920">
    <property type="entry name" value="Creatinase/aminopeptidase"/>
    <property type="match status" value="1"/>
</dbReference>
<proteinExistence type="predicted"/>
<dbReference type="OrthoDB" id="570664at2"/>
<dbReference type="Pfam" id="PF00557">
    <property type="entry name" value="Peptidase_M24"/>
    <property type="match status" value="1"/>
</dbReference>
<dbReference type="InterPro" id="IPR000994">
    <property type="entry name" value="Pept_M24"/>
</dbReference>
<dbReference type="InterPro" id="IPR036005">
    <property type="entry name" value="Creatinase/aminopeptidase-like"/>
</dbReference>
<dbReference type="RefSeq" id="WP_093636866.1">
    <property type="nucleotide sequence ID" value="NZ_FPBH01000013.1"/>
</dbReference>
<reference evidence="2 3" key="1">
    <citation type="submission" date="2016-10" db="EMBL/GenBank/DDBJ databases">
        <authorList>
            <person name="de Groot N.N."/>
        </authorList>
    </citation>
    <scope>NUCLEOTIDE SEQUENCE [LARGE SCALE GENOMIC DNA]</scope>
    <source>
        <strain evidence="2 3">LMG 27731</strain>
    </source>
</reference>
<dbReference type="AlphaFoldDB" id="A0A1I7E2G9"/>
<evidence type="ECO:0000313" key="3">
    <source>
        <dbReference type="Proteomes" id="UP000198844"/>
    </source>
</evidence>
<feature type="domain" description="Peptidase M24" evidence="1">
    <location>
        <begin position="16"/>
        <end position="172"/>
    </location>
</feature>
<organism evidence="2 3">
    <name type="scientific">Paraburkholderia aspalathi</name>
    <dbReference type="NCBI Taxonomy" id="1324617"/>
    <lineage>
        <taxon>Bacteria</taxon>
        <taxon>Pseudomonadati</taxon>
        <taxon>Pseudomonadota</taxon>
        <taxon>Betaproteobacteria</taxon>
        <taxon>Burkholderiales</taxon>
        <taxon>Burkholderiaceae</taxon>
        <taxon>Paraburkholderia</taxon>
    </lineage>
</organism>
<dbReference type="Gene3D" id="3.90.230.10">
    <property type="entry name" value="Creatinase/methionine aminopeptidase superfamily"/>
    <property type="match status" value="1"/>
</dbReference>
<evidence type="ECO:0000259" key="1">
    <source>
        <dbReference type="Pfam" id="PF00557"/>
    </source>
</evidence>
<dbReference type="EMBL" id="FPBH01000013">
    <property type="protein sequence ID" value="SFU18096.1"/>
    <property type="molecule type" value="Genomic_DNA"/>
</dbReference>
<name>A0A1I7E2G9_9BURK</name>
<dbReference type="Proteomes" id="UP000198844">
    <property type="component" value="Unassembled WGS sequence"/>
</dbReference>
<evidence type="ECO:0000313" key="2">
    <source>
        <dbReference type="EMBL" id="SFU18096.1"/>
    </source>
</evidence>
<dbReference type="CDD" id="cd01066">
    <property type="entry name" value="APP_MetAP"/>
    <property type="match status" value="1"/>
</dbReference>
<accession>A0A1I7E2G9</accession>